<dbReference type="RefSeq" id="WP_184862741.1">
    <property type="nucleotide sequence ID" value="NZ_BAAAWY010000055.1"/>
</dbReference>
<dbReference type="Pfam" id="PF13602">
    <property type="entry name" value="ADH_zinc_N_2"/>
    <property type="match status" value="1"/>
</dbReference>
<proteinExistence type="predicted"/>
<gene>
    <name evidence="2" type="ORF">BJ998_003367</name>
</gene>
<sequence length="312" mass="32881">MRVVRQTELGGTDVLKVVEVERPEPGPTEILVRVHAAGVNPVDWKTREHGVFLGTPPFVLGWDVSGTVEQVGFGVSWLKPGDEVLGMPHFPKEAGGYGEYVVAPSRHFVRKPAGLSHVEAAGLPLAGLTAWQALVDDADVRPGQKVLVHAAAGGVGHLAVQIAKAHGAYVYGTARTVKHDFLRDIGVDEPIDYTTTDFTEVARDVDVVFDLIGGDNALRSVDTLRPGGTVFAVPGGVNDELAAKARQRGVRATGILVEPDQRGLLALLDLVNAGKLTVHVEQVLPLADAGKAHEIGAAGKLTGKLVLDVAGD</sequence>
<dbReference type="Gene3D" id="3.90.180.10">
    <property type="entry name" value="Medium-chain alcohol dehydrogenases, catalytic domain"/>
    <property type="match status" value="1"/>
</dbReference>
<dbReference type="CDD" id="cd05289">
    <property type="entry name" value="MDR_like_2"/>
    <property type="match status" value="1"/>
</dbReference>
<dbReference type="InterPro" id="IPR011032">
    <property type="entry name" value="GroES-like_sf"/>
</dbReference>
<evidence type="ECO:0000259" key="1">
    <source>
        <dbReference type="SMART" id="SM00829"/>
    </source>
</evidence>
<dbReference type="InterPro" id="IPR052733">
    <property type="entry name" value="Chloroplast_QOR"/>
</dbReference>
<protein>
    <submittedName>
        <fullName evidence="2">NADPH:quinone reductase-like Zn-dependent oxidoreductase</fullName>
    </submittedName>
</protein>
<dbReference type="Gene3D" id="3.40.50.720">
    <property type="entry name" value="NAD(P)-binding Rossmann-like Domain"/>
    <property type="match status" value="1"/>
</dbReference>
<dbReference type="InterPro" id="IPR036291">
    <property type="entry name" value="NAD(P)-bd_dom_sf"/>
</dbReference>
<dbReference type="SUPFAM" id="SSF50129">
    <property type="entry name" value="GroES-like"/>
    <property type="match status" value="1"/>
</dbReference>
<comment type="caution">
    <text evidence="2">The sequence shown here is derived from an EMBL/GenBank/DDBJ whole genome shotgun (WGS) entry which is preliminary data.</text>
</comment>
<evidence type="ECO:0000313" key="3">
    <source>
        <dbReference type="Proteomes" id="UP000585638"/>
    </source>
</evidence>
<dbReference type="InterPro" id="IPR002364">
    <property type="entry name" value="Quin_OxRdtase/zeta-crystal_CS"/>
</dbReference>
<dbReference type="PANTHER" id="PTHR44013">
    <property type="entry name" value="ZINC-TYPE ALCOHOL DEHYDROGENASE-LIKE PROTEIN C16A3.02C"/>
    <property type="match status" value="1"/>
</dbReference>
<dbReference type="GO" id="GO:0008270">
    <property type="term" value="F:zinc ion binding"/>
    <property type="evidence" value="ECO:0007669"/>
    <property type="project" value="InterPro"/>
</dbReference>
<dbReference type="Pfam" id="PF08240">
    <property type="entry name" value="ADH_N"/>
    <property type="match status" value="1"/>
</dbReference>
<name>A0A7W9KGJ4_9PSEU</name>
<dbReference type="InterPro" id="IPR020843">
    <property type="entry name" value="ER"/>
</dbReference>
<dbReference type="PANTHER" id="PTHR44013:SF1">
    <property type="entry name" value="ZINC-TYPE ALCOHOL DEHYDROGENASE-LIKE PROTEIN C16A3.02C"/>
    <property type="match status" value="1"/>
</dbReference>
<dbReference type="PROSITE" id="PS01162">
    <property type="entry name" value="QOR_ZETA_CRYSTAL"/>
    <property type="match status" value="1"/>
</dbReference>
<dbReference type="GO" id="GO:0016491">
    <property type="term" value="F:oxidoreductase activity"/>
    <property type="evidence" value="ECO:0007669"/>
    <property type="project" value="InterPro"/>
</dbReference>
<dbReference type="SMART" id="SM00829">
    <property type="entry name" value="PKS_ER"/>
    <property type="match status" value="1"/>
</dbReference>
<dbReference type="EMBL" id="JACHIR010000001">
    <property type="protein sequence ID" value="MBB5892171.1"/>
    <property type="molecule type" value="Genomic_DNA"/>
</dbReference>
<accession>A0A7W9KGJ4</accession>
<dbReference type="AlphaFoldDB" id="A0A7W9KGJ4"/>
<keyword evidence="3" id="KW-1185">Reference proteome</keyword>
<feature type="domain" description="Enoyl reductase (ER)" evidence="1">
    <location>
        <begin position="10"/>
        <end position="307"/>
    </location>
</feature>
<dbReference type="InterPro" id="IPR013154">
    <property type="entry name" value="ADH-like_N"/>
</dbReference>
<dbReference type="Proteomes" id="UP000585638">
    <property type="component" value="Unassembled WGS sequence"/>
</dbReference>
<organism evidence="2 3">
    <name type="scientific">Kutzneria kofuensis</name>
    <dbReference type="NCBI Taxonomy" id="103725"/>
    <lineage>
        <taxon>Bacteria</taxon>
        <taxon>Bacillati</taxon>
        <taxon>Actinomycetota</taxon>
        <taxon>Actinomycetes</taxon>
        <taxon>Pseudonocardiales</taxon>
        <taxon>Pseudonocardiaceae</taxon>
        <taxon>Kutzneria</taxon>
    </lineage>
</organism>
<evidence type="ECO:0000313" key="2">
    <source>
        <dbReference type="EMBL" id="MBB5892171.1"/>
    </source>
</evidence>
<dbReference type="SUPFAM" id="SSF51735">
    <property type="entry name" value="NAD(P)-binding Rossmann-fold domains"/>
    <property type="match status" value="1"/>
</dbReference>
<reference evidence="2 3" key="1">
    <citation type="submission" date="2020-08" db="EMBL/GenBank/DDBJ databases">
        <title>Sequencing the genomes of 1000 actinobacteria strains.</title>
        <authorList>
            <person name="Klenk H.-P."/>
        </authorList>
    </citation>
    <scope>NUCLEOTIDE SEQUENCE [LARGE SCALE GENOMIC DNA]</scope>
    <source>
        <strain evidence="2 3">DSM 43851</strain>
    </source>
</reference>